<name>A0A835FNL4_9POAL</name>
<organism evidence="7 8">
    <name type="scientific">Digitaria exilis</name>
    <dbReference type="NCBI Taxonomy" id="1010633"/>
    <lineage>
        <taxon>Eukaryota</taxon>
        <taxon>Viridiplantae</taxon>
        <taxon>Streptophyta</taxon>
        <taxon>Embryophyta</taxon>
        <taxon>Tracheophyta</taxon>
        <taxon>Spermatophyta</taxon>
        <taxon>Magnoliopsida</taxon>
        <taxon>Liliopsida</taxon>
        <taxon>Poales</taxon>
        <taxon>Poaceae</taxon>
        <taxon>PACMAD clade</taxon>
        <taxon>Panicoideae</taxon>
        <taxon>Panicodae</taxon>
        <taxon>Paniceae</taxon>
        <taxon>Anthephorinae</taxon>
        <taxon>Digitaria</taxon>
    </lineage>
</organism>
<dbReference type="Proteomes" id="UP000636709">
    <property type="component" value="Unassembled WGS sequence"/>
</dbReference>
<feature type="region of interest" description="Disordered" evidence="5">
    <location>
        <begin position="1"/>
        <end position="74"/>
    </location>
</feature>
<dbReference type="GO" id="GO:0008270">
    <property type="term" value="F:zinc ion binding"/>
    <property type="evidence" value="ECO:0007669"/>
    <property type="project" value="UniProtKB-KW"/>
</dbReference>
<accession>A0A835FNL4</accession>
<evidence type="ECO:0000256" key="4">
    <source>
        <dbReference type="PROSITE-ProRule" id="PRU00455"/>
    </source>
</evidence>
<keyword evidence="1" id="KW-0479">Metal-binding</keyword>
<evidence type="ECO:0000313" key="7">
    <source>
        <dbReference type="EMBL" id="KAF8765994.1"/>
    </source>
</evidence>
<dbReference type="Gene3D" id="3.30.40.10">
    <property type="entry name" value="Zinc/RING finger domain, C3HC4 (zinc finger)"/>
    <property type="match status" value="1"/>
</dbReference>
<reference evidence="7" key="1">
    <citation type="submission" date="2020-07" db="EMBL/GenBank/DDBJ databases">
        <title>Genome sequence and genetic diversity analysis of an under-domesticated orphan crop, white fonio (Digitaria exilis).</title>
        <authorList>
            <person name="Bennetzen J.L."/>
            <person name="Chen S."/>
            <person name="Ma X."/>
            <person name="Wang X."/>
            <person name="Yssel A.E.J."/>
            <person name="Chaluvadi S.R."/>
            <person name="Johnson M."/>
            <person name="Gangashetty P."/>
            <person name="Hamidou F."/>
            <person name="Sanogo M.D."/>
            <person name="Zwaenepoel A."/>
            <person name="Wallace J."/>
            <person name="Van De Peer Y."/>
            <person name="Van Deynze A."/>
        </authorList>
    </citation>
    <scope>NUCLEOTIDE SEQUENCE</scope>
    <source>
        <tissue evidence="7">Leaves</tissue>
    </source>
</reference>
<evidence type="ECO:0000256" key="1">
    <source>
        <dbReference type="ARBA" id="ARBA00022723"/>
    </source>
</evidence>
<dbReference type="SUPFAM" id="SSF49599">
    <property type="entry name" value="TRAF domain-like"/>
    <property type="match status" value="1"/>
</dbReference>
<evidence type="ECO:0000256" key="2">
    <source>
        <dbReference type="ARBA" id="ARBA00022771"/>
    </source>
</evidence>
<evidence type="ECO:0000259" key="6">
    <source>
        <dbReference type="PROSITE" id="PS51081"/>
    </source>
</evidence>
<dbReference type="PROSITE" id="PS51081">
    <property type="entry name" value="ZF_SIAH"/>
    <property type="match status" value="1"/>
</dbReference>
<dbReference type="InterPro" id="IPR052088">
    <property type="entry name" value="E3_ubiquitin-ligase_SINA"/>
</dbReference>
<dbReference type="OrthoDB" id="675760at2759"/>
<feature type="domain" description="SIAH-type" evidence="6">
    <location>
        <begin position="216"/>
        <end position="274"/>
    </location>
</feature>
<dbReference type="InterPro" id="IPR013010">
    <property type="entry name" value="Znf_SIAH"/>
</dbReference>
<feature type="region of interest" description="Disordered" evidence="5">
    <location>
        <begin position="99"/>
        <end position="128"/>
    </location>
</feature>
<gene>
    <name evidence="7" type="ORF">HU200_007929</name>
</gene>
<evidence type="ECO:0000256" key="5">
    <source>
        <dbReference type="SAM" id="MobiDB-lite"/>
    </source>
</evidence>
<evidence type="ECO:0000313" key="8">
    <source>
        <dbReference type="Proteomes" id="UP000636709"/>
    </source>
</evidence>
<feature type="compositionally biased region" description="Acidic residues" evidence="5">
    <location>
        <begin position="99"/>
        <end position="108"/>
    </location>
</feature>
<dbReference type="AlphaFoldDB" id="A0A835FNL4"/>
<comment type="caution">
    <text evidence="7">The sequence shown here is derived from an EMBL/GenBank/DDBJ whole genome shotgun (WGS) entry which is preliminary data.</text>
</comment>
<dbReference type="PANTHER" id="PTHR10315">
    <property type="entry name" value="E3 UBIQUITIN PROTEIN LIGASE SIAH"/>
    <property type="match status" value="1"/>
</dbReference>
<keyword evidence="8" id="KW-1185">Reference proteome</keyword>
<dbReference type="GO" id="GO:0005737">
    <property type="term" value="C:cytoplasm"/>
    <property type="evidence" value="ECO:0007669"/>
    <property type="project" value="TreeGrafter"/>
</dbReference>
<proteinExistence type="predicted"/>
<dbReference type="InterPro" id="IPR013083">
    <property type="entry name" value="Znf_RING/FYVE/PHD"/>
</dbReference>
<dbReference type="PANTHER" id="PTHR10315:SF162">
    <property type="entry name" value="RING-TYPE E3 UBIQUITIN TRANSFERASE"/>
    <property type="match status" value="1"/>
</dbReference>
<dbReference type="Pfam" id="PF21361">
    <property type="entry name" value="Sina_ZnF"/>
    <property type="match status" value="1"/>
</dbReference>
<evidence type="ECO:0000256" key="3">
    <source>
        <dbReference type="ARBA" id="ARBA00022833"/>
    </source>
</evidence>
<keyword evidence="3" id="KW-0862">Zinc</keyword>
<dbReference type="EMBL" id="JACEFO010000522">
    <property type="protein sequence ID" value="KAF8765994.1"/>
    <property type="molecule type" value="Genomic_DNA"/>
</dbReference>
<dbReference type="GO" id="GO:0061630">
    <property type="term" value="F:ubiquitin protein ligase activity"/>
    <property type="evidence" value="ECO:0007669"/>
    <property type="project" value="TreeGrafter"/>
</dbReference>
<protein>
    <recommendedName>
        <fullName evidence="6">SIAH-type domain-containing protein</fullName>
    </recommendedName>
</protein>
<keyword evidence="2 4" id="KW-0863">Zinc-finger</keyword>
<sequence length="401" mass="43042">MHVSHSQDSRVVPTSINEPPEAEEARQARRRGVRRIEASAMAEEGEASVSRKKTRITPPPSSVPHGTGSNGSFGDIDEIIIEESQGNGVNLESAVGTEFAEEHEEEPMDTSTGVDEQVSPEPASPSPVVADVTVTDGDALRCGVCFLALRPPIFQVRRSTSPRRVTNYTNALQCEVGHVVCSSCRDKLEDESAAAAAGKKCHVCGPVPRHGAARGLHPRPCPYAAHGCTATPAYHGRDAHALACPHAPCPCPGKACGFIGSTAALLDHFAATHTWPIATNVRAGERFTARLRFGFNFVERLFLLNWTRESLGDAVSVICIHPHATGSASDAQAQCELVFSRYGDDGTLYTRHYQKSEFQVACTDLYDGLPSTDDCFQFVVPDSVLGEEAGCLQVKATIFTS</sequence>